<dbReference type="Pfam" id="PF00249">
    <property type="entry name" value="Myb_DNA-binding"/>
    <property type="match status" value="2"/>
</dbReference>
<evidence type="ECO:0000259" key="8">
    <source>
        <dbReference type="PROSITE" id="PS51294"/>
    </source>
</evidence>
<evidence type="ECO:0000259" key="6">
    <source>
        <dbReference type="PROSITE" id="PS50090"/>
    </source>
</evidence>
<feature type="domain" description="HTH myb-type" evidence="8">
    <location>
        <begin position="80"/>
        <end position="130"/>
    </location>
</feature>
<feature type="domain" description="Myb-like" evidence="6">
    <location>
        <begin position="136"/>
        <end position="178"/>
    </location>
</feature>
<comment type="subcellular location">
    <subcellularLocation>
        <location evidence="1">Nucleus</location>
    </subcellularLocation>
</comment>
<keyword evidence="10" id="KW-1185">Reference proteome</keyword>
<evidence type="ECO:0000259" key="7">
    <source>
        <dbReference type="PROSITE" id="PS51293"/>
    </source>
</evidence>
<keyword evidence="2" id="KW-0677">Repeat</keyword>
<feature type="compositionally biased region" description="Polar residues" evidence="5">
    <location>
        <begin position="19"/>
        <end position="43"/>
    </location>
</feature>
<dbReference type="GO" id="GO:0003677">
    <property type="term" value="F:DNA binding"/>
    <property type="evidence" value="ECO:0007669"/>
    <property type="project" value="UniProtKB-KW"/>
</dbReference>
<dbReference type="PANTHER" id="PTHR45614">
    <property type="entry name" value="MYB PROTEIN-RELATED"/>
    <property type="match status" value="1"/>
</dbReference>
<dbReference type="PANTHER" id="PTHR45614:SF218">
    <property type="entry name" value="TRANSCRIPTION FACTOR MYB119-RELATED"/>
    <property type="match status" value="1"/>
</dbReference>
<evidence type="ECO:0000256" key="2">
    <source>
        <dbReference type="ARBA" id="ARBA00022737"/>
    </source>
</evidence>
<dbReference type="InterPro" id="IPR017930">
    <property type="entry name" value="Myb_dom"/>
</dbReference>
<feature type="compositionally biased region" description="Basic residues" evidence="5">
    <location>
        <begin position="60"/>
        <end position="70"/>
    </location>
</feature>
<dbReference type="PROSITE" id="PS51294">
    <property type="entry name" value="HTH_MYB"/>
    <property type="match status" value="2"/>
</dbReference>
<evidence type="ECO:0000313" key="10">
    <source>
        <dbReference type="Proteomes" id="UP001567538"/>
    </source>
</evidence>
<evidence type="ECO:0000256" key="3">
    <source>
        <dbReference type="ARBA" id="ARBA00023125"/>
    </source>
</evidence>
<gene>
    <name evidence="9" type="ORF">AAHA92_23431</name>
</gene>
<dbReference type="PROSITE" id="PS50090">
    <property type="entry name" value="MYB_LIKE"/>
    <property type="match status" value="2"/>
</dbReference>
<dbReference type="SMART" id="SM00717">
    <property type="entry name" value="SANT"/>
    <property type="match status" value="2"/>
</dbReference>
<protein>
    <submittedName>
        <fullName evidence="9">Transcription factor MYB98-like</fullName>
    </submittedName>
</protein>
<dbReference type="Gene3D" id="1.10.10.60">
    <property type="entry name" value="Homeodomain-like"/>
    <property type="match status" value="2"/>
</dbReference>
<evidence type="ECO:0000313" key="9">
    <source>
        <dbReference type="EMBL" id="KAL1546894.1"/>
    </source>
</evidence>
<feature type="domain" description="SANT" evidence="7">
    <location>
        <begin position="135"/>
        <end position="182"/>
    </location>
</feature>
<organism evidence="9 10">
    <name type="scientific">Salvia divinorum</name>
    <name type="common">Maria pastora</name>
    <name type="synonym">Diviner's sage</name>
    <dbReference type="NCBI Taxonomy" id="28513"/>
    <lineage>
        <taxon>Eukaryota</taxon>
        <taxon>Viridiplantae</taxon>
        <taxon>Streptophyta</taxon>
        <taxon>Embryophyta</taxon>
        <taxon>Tracheophyta</taxon>
        <taxon>Spermatophyta</taxon>
        <taxon>Magnoliopsida</taxon>
        <taxon>eudicotyledons</taxon>
        <taxon>Gunneridae</taxon>
        <taxon>Pentapetalae</taxon>
        <taxon>asterids</taxon>
        <taxon>lamiids</taxon>
        <taxon>Lamiales</taxon>
        <taxon>Lamiaceae</taxon>
        <taxon>Nepetoideae</taxon>
        <taxon>Mentheae</taxon>
        <taxon>Salviinae</taxon>
        <taxon>Salvia</taxon>
        <taxon>Salvia subgen. Calosphace</taxon>
    </lineage>
</organism>
<feature type="domain" description="Myb-like" evidence="6">
    <location>
        <begin position="75"/>
        <end position="126"/>
    </location>
</feature>
<feature type="domain" description="HTH myb-type" evidence="8">
    <location>
        <begin position="136"/>
        <end position="182"/>
    </location>
</feature>
<proteinExistence type="predicted"/>
<dbReference type="InterPro" id="IPR009057">
    <property type="entry name" value="Homeodomain-like_sf"/>
</dbReference>
<dbReference type="GO" id="GO:0005634">
    <property type="term" value="C:nucleus"/>
    <property type="evidence" value="ECO:0007669"/>
    <property type="project" value="UniProtKB-SubCell"/>
</dbReference>
<dbReference type="FunFam" id="1.10.10.60:FF:000010">
    <property type="entry name" value="Transcriptional activator Myb isoform A"/>
    <property type="match status" value="1"/>
</dbReference>
<dbReference type="SUPFAM" id="SSF46689">
    <property type="entry name" value="Homeodomain-like"/>
    <property type="match status" value="1"/>
</dbReference>
<feature type="region of interest" description="Disordered" evidence="5">
    <location>
        <begin position="19"/>
        <end position="78"/>
    </location>
</feature>
<dbReference type="PROSITE" id="PS51293">
    <property type="entry name" value="SANT"/>
    <property type="match status" value="1"/>
</dbReference>
<dbReference type="AlphaFoldDB" id="A0ABD1GV30"/>
<evidence type="ECO:0000256" key="4">
    <source>
        <dbReference type="ARBA" id="ARBA00023242"/>
    </source>
</evidence>
<accession>A0ABD1GV30</accession>
<keyword evidence="4" id="KW-0539">Nucleus</keyword>
<keyword evidence="3" id="KW-0238">DNA-binding</keyword>
<dbReference type="InterPro" id="IPR001005">
    <property type="entry name" value="SANT/Myb"/>
</dbReference>
<dbReference type="EMBL" id="JBEAFC010000008">
    <property type="protein sequence ID" value="KAL1546894.1"/>
    <property type="molecule type" value="Genomic_DNA"/>
</dbReference>
<evidence type="ECO:0000256" key="1">
    <source>
        <dbReference type="ARBA" id="ARBA00004123"/>
    </source>
</evidence>
<reference evidence="9 10" key="1">
    <citation type="submission" date="2024-06" db="EMBL/GenBank/DDBJ databases">
        <title>A chromosome level genome sequence of Diviner's sage (Salvia divinorum).</title>
        <authorList>
            <person name="Ford S.A."/>
            <person name="Ro D.-K."/>
            <person name="Ness R.W."/>
            <person name="Phillips M.A."/>
        </authorList>
    </citation>
    <scope>NUCLEOTIDE SEQUENCE [LARGE SCALE GENOMIC DNA]</scope>
    <source>
        <strain evidence="9">SAF-2024a</strain>
        <tissue evidence="9">Leaf</tissue>
    </source>
</reference>
<dbReference type="InterPro" id="IPR017884">
    <property type="entry name" value="SANT_dom"/>
</dbReference>
<dbReference type="CDD" id="cd00167">
    <property type="entry name" value="SANT"/>
    <property type="match status" value="2"/>
</dbReference>
<dbReference type="Proteomes" id="UP001567538">
    <property type="component" value="Unassembled WGS sequence"/>
</dbReference>
<name>A0ABD1GV30_SALDI</name>
<sequence>MENPIFQILESSSNIWPQSTSIDDLLSPQNFNSVSPNQDSEMVTTPPPLLQPNSEPVPIKKVRQRRKRKQKEKEKETWYKGPWTKAEDRKLDSLVKQYGSKKWATVAKHMPRRIGKQCRERWHNNLRPNISKSIVWSDEEELKIIEGHKTFGNRWSQIARFLPGRSENDVKNHWNKTKRRQTSSRNIQRPKRLRGYYQSTVLEEYMRNEFLNAAAAADDDDAPPPQIGDQQENDLINAADNDVPLSVDDYDIDGVPYFSFERAAADGMDNCADAVVGGNDYEVAGEASPVIGGYDYGGGAAASYLAIDDAVDEEMNFLRSLFSDDM</sequence>
<comment type="caution">
    <text evidence="9">The sequence shown here is derived from an EMBL/GenBank/DDBJ whole genome shotgun (WGS) entry which is preliminary data.</text>
</comment>
<dbReference type="InterPro" id="IPR050560">
    <property type="entry name" value="MYB_TF"/>
</dbReference>
<evidence type="ECO:0000256" key="5">
    <source>
        <dbReference type="SAM" id="MobiDB-lite"/>
    </source>
</evidence>